<sequence length="390" mass="43244">MNFELSPEQESIRAAVKDLCARFPESYWRERDTDGVFPHAFYRAMGEAGWLGIAIPEAYGGAGLGVQEAALMMQTVAESGACLSGCSAVHINVFGLMPVAVFGTEEQKQRMLPPMARGEVKSCFAVTEPDAGLNTTRLKTRAVRQGDKYVVHGQKVWISTAQVADKMLLLARTTPEDELPPDRKSHGLSLFYTDLDRSRVDVRLIEKMGRKCVDSNELFIDGLEIPVQDRIGEEGKGFKYILHGMNPERILLAAEAVGVGRIALEKAAAYARERVVFDRPIGRNQSIQHPLARNWVELQAAELLTRQAAWLYDNGRDCGAEANAAKYFAAEAGFKACERAILTHGGMGYSKEFHVERYLREIMITRIAPVSAELILSHIAERVLGQPKSY</sequence>
<dbReference type="GO" id="GO:0003995">
    <property type="term" value="F:acyl-CoA dehydrogenase activity"/>
    <property type="evidence" value="ECO:0007669"/>
    <property type="project" value="TreeGrafter"/>
</dbReference>
<dbReference type="Gene3D" id="1.20.140.10">
    <property type="entry name" value="Butyryl-CoA Dehydrogenase, subunit A, domain 3"/>
    <property type="match status" value="1"/>
</dbReference>
<dbReference type="InterPro" id="IPR036250">
    <property type="entry name" value="AcylCo_DH-like_C"/>
</dbReference>
<dbReference type="InterPro" id="IPR013786">
    <property type="entry name" value="AcylCoA_DH/ox_N"/>
</dbReference>
<keyword evidence="10" id="KW-1185">Reference proteome</keyword>
<dbReference type="EMBL" id="CP047650">
    <property type="protein sequence ID" value="QHI97474.1"/>
    <property type="molecule type" value="Genomic_DNA"/>
</dbReference>
<evidence type="ECO:0000256" key="1">
    <source>
        <dbReference type="ARBA" id="ARBA00001974"/>
    </source>
</evidence>
<dbReference type="RefSeq" id="WP_160550992.1">
    <property type="nucleotide sequence ID" value="NZ_CP047650.1"/>
</dbReference>
<accession>A0A857J0S8</accession>
<dbReference type="KEGG" id="xyk:GT347_05420"/>
<dbReference type="GO" id="GO:0050660">
    <property type="term" value="F:flavin adenine dinucleotide binding"/>
    <property type="evidence" value="ECO:0007669"/>
    <property type="project" value="InterPro"/>
</dbReference>
<keyword evidence="3" id="KW-0285">Flavoprotein</keyword>
<comment type="similarity">
    <text evidence="2">Belongs to the acyl-CoA dehydrogenase family.</text>
</comment>
<feature type="domain" description="Acyl-CoA oxidase/dehydrogenase middle" evidence="7">
    <location>
        <begin position="123"/>
        <end position="221"/>
    </location>
</feature>
<keyword evidence="4" id="KW-0274">FAD</keyword>
<dbReference type="InterPro" id="IPR009075">
    <property type="entry name" value="AcylCo_DH/oxidase_C"/>
</dbReference>
<evidence type="ECO:0000313" key="10">
    <source>
        <dbReference type="Proteomes" id="UP000464787"/>
    </source>
</evidence>
<dbReference type="InterPro" id="IPR037069">
    <property type="entry name" value="AcylCoA_DH/ox_N_sf"/>
</dbReference>
<dbReference type="InterPro" id="IPR046373">
    <property type="entry name" value="Acyl-CoA_Oxase/DH_mid-dom_sf"/>
</dbReference>
<dbReference type="Pfam" id="PF00441">
    <property type="entry name" value="Acyl-CoA_dh_1"/>
    <property type="match status" value="1"/>
</dbReference>
<dbReference type="Proteomes" id="UP000464787">
    <property type="component" value="Chromosome"/>
</dbReference>
<dbReference type="SUPFAM" id="SSF47203">
    <property type="entry name" value="Acyl-CoA dehydrogenase C-terminal domain-like"/>
    <property type="match status" value="1"/>
</dbReference>
<gene>
    <name evidence="9" type="ORF">GT347_05420</name>
</gene>
<reference evidence="9 10" key="1">
    <citation type="submission" date="2020-01" db="EMBL/GenBank/DDBJ databases">
        <title>Genome sequencing of strain KACC 21265.</title>
        <authorList>
            <person name="Heo J."/>
            <person name="Kim S.-J."/>
            <person name="Kim J.-S."/>
            <person name="Hong S.-B."/>
            <person name="Kwon S.-W."/>
        </authorList>
    </citation>
    <scope>NUCLEOTIDE SEQUENCE [LARGE SCALE GENOMIC DNA]</scope>
    <source>
        <strain evidence="9 10">KACC 21265</strain>
    </source>
</reference>
<dbReference type="PANTHER" id="PTHR48083">
    <property type="entry name" value="MEDIUM-CHAIN SPECIFIC ACYL-COA DEHYDROGENASE, MITOCHONDRIAL-RELATED"/>
    <property type="match status" value="1"/>
</dbReference>
<protein>
    <submittedName>
        <fullName evidence="9">Acyl-CoA dehydrogenase</fullName>
    </submittedName>
</protein>
<dbReference type="Pfam" id="PF02771">
    <property type="entry name" value="Acyl-CoA_dh_N"/>
    <property type="match status" value="1"/>
</dbReference>
<dbReference type="FunFam" id="1.20.140.10:FF:000012">
    <property type="entry name" value="Acyl-CoA dehydrogenase fadE12"/>
    <property type="match status" value="1"/>
</dbReference>
<dbReference type="SUPFAM" id="SSF56645">
    <property type="entry name" value="Acyl-CoA dehydrogenase NM domain-like"/>
    <property type="match status" value="1"/>
</dbReference>
<evidence type="ECO:0000256" key="5">
    <source>
        <dbReference type="ARBA" id="ARBA00023002"/>
    </source>
</evidence>
<evidence type="ECO:0000256" key="4">
    <source>
        <dbReference type="ARBA" id="ARBA00022827"/>
    </source>
</evidence>
<evidence type="ECO:0000259" key="7">
    <source>
        <dbReference type="Pfam" id="PF02770"/>
    </source>
</evidence>
<evidence type="ECO:0000256" key="2">
    <source>
        <dbReference type="ARBA" id="ARBA00009347"/>
    </source>
</evidence>
<dbReference type="InterPro" id="IPR006091">
    <property type="entry name" value="Acyl-CoA_Oxase/DH_mid-dom"/>
</dbReference>
<feature type="domain" description="Acyl-CoA dehydrogenase/oxidase N-terminal" evidence="8">
    <location>
        <begin position="6"/>
        <end position="119"/>
    </location>
</feature>
<comment type="cofactor">
    <cofactor evidence="1">
        <name>FAD</name>
        <dbReference type="ChEBI" id="CHEBI:57692"/>
    </cofactor>
</comment>
<dbReference type="GO" id="GO:0033539">
    <property type="term" value="P:fatty acid beta-oxidation using acyl-CoA dehydrogenase"/>
    <property type="evidence" value="ECO:0007669"/>
    <property type="project" value="TreeGrafter"/>
</dbReference>
<dbReference type="Gene3D" id="1.10.540.10">
    <property type="entry name" value="Acyl-CoA dehydrogenase/oxidase, N-terminal domain"/>
    <property type="match status" value="1"/>
</dbReference>
<name>A0A857J0S8_9BURK</name>
<dbReference type="Pfam" id="PF02770">
    <property type="entry name" value="Acyl-CoA_dh_M"/>
    <property type="match status" value="1"/>
</dbReference>
<evidence type="ECO:0000259" key="6">
    <source>
        <dbReference type="Pfam" id="PF00441"/>
    </source>
</evidence>
<evidence type="ECO:0000313" key="9">
    <source>
        <dbReference type="EMBL" id="QHI97474.1"/>
    </source>
</evidence>
<feature type="domain" description="Acyl-CoA dehydrogenase/oxidase C-terminal" evidence="6">
    <location>
        <begin position="235"/>
        <end position="384"/>
    </location>
</feature>
<dbReference type="Gene3D" id="2.40.110.10">
    <property type="entry name" value="Butyryl-CoA Dehydrogenase, subunit A, domain 2"/>
    <property type="match status" value="1"/>
</dbReference>
<dbReference type="AlphaFoldDB" id="A0A857J0S8"/>
<dbReference type="InterPro" id="IPR050741">
    <property type="entry name" value="Acyl-CoA_dehydrogenase"/>
</dbReference>
<dbReference type="PANTHER" id="PTHR48083:SF1">
    <property type="entry name" value="DEHYDROGENASE, PUTATIVE (AFU_ORTHOLOGUE AFUA_7G06510)-RELATED"/>
    <property type="match status" value="1"/>
</dbReference>
<organism evidence="9 10">
    <name type="scientific">Xylophilus rhododendri</name>
    <dbReference type="NCBI Taxonomy" id="2697032"/>
    <lineage>
        <taxon>Bacteria</taxon>
        <taxon>Pseudomonadati</taxon>
        <taxon>Pseudomonadota</taxon>
        <taxon>Betaproteobacteria</taxon>
        <taxon>Burkholderiales</taxon>
        <taxon>Xylophilus</taxon>
    </lineage>
</organism>
<proteinExistence type="inferred from homology"/>
<dbReference type="PIRSF" id="PIRSF016578">
    <property type="entry name" value="HsaA"/>
    <property type="match status" value="1"/>
</dbReference>
<keyword evidence="5" id="KW-0560">Oxidoreductase</keyword>
<evidence type="ECO:0000259" key="8">
    <source>
        <dbReference type="Pfam" id="PF02771"/>
    </source>
</evidence>
<evidence type="ECO:0000256" key="3">
    <source>
        <dbReference type="ARBA" id="ARBA00022630"/>
    </source>
</evidence>
<dbReference type="InterPro" id="IPR009100">
    <property type="entry name" value="AcylCoA_DH/oxidase_NM_dom_sf"/>
</dbReference>
<dbReference type="GO" id="GO:0005737">
    <property type="term" value="C:cytoplasm"/>
    <property type="evidence" value="ECO:0007669"/>
    <property type="project" value="TreeGrafter"/>
</dbReference>